<dbReference type="GO" id="GO:0003677">
    <property type="term" value="F:DNA binding"/>
    <property type="evidence" value="ECO:0007669"/>
    <property type="project" value="UniProtKB-KW"/>
</dbReference>
<dbReference type="OrthoDB" id="1098508at2"/>
<evidence type="ECO:0000313" key="5">
    <source>
        <dbReference type="EMBL" id="SEF54890.1"/>
    </source>
</evidence>
<sequence>MKITNLTIVEEEIMQCLWKLDSALMREVMDALPEPKPHPNTVSTYLKILVEKEFLTIEKIGRIFKYSVAIPFVNYQNYKLEHFLNDYFDNKPTALVSKLFDLNLLSAEDLHQYFEIKTTVVPKIKKKIKKKSAMRNFVDELTEKKKKNKKRKK</sequence>
<reference evidence="6" key="1">
    <citation type="submission" date="2016-10" db="EMBL/GenBank/DDBJ databases">
        <authorList>
            <person name="Varghese N."/>
            <person name="Submissions S."/>
        </authorList>
    </citation>
    <scope>NUCLEOTIDE SEQUENCE [LARGE SCALE GENOMIC DNA]</scope>
    <source>
        <strain evidence="6">DSM 21580</strain>
    </source>
</reference>
<proteinExistence type="inferred from homology"/>
<organism evidence="5 6">
    <name type="scientific">Halpernia humi</name>
    <dbReference type="NCBI Taxonomy" id="493375"/>
    <lineage>
        <taxon>Bacteria</taxon>
        <taxon>Pseudomonadati</taxon>
        <taxon>Bacteroidota</taxon>
        <taxon>Flavobacteriia</taxon>
        <taxon>Flavobacteriales</taxon>
        <taxon>Weeksellaceae</taxon>
        <taxon>Chryseobacterium group</taxon>
        <taxon>Halpernia</taxon>
    </lineage>
</organism>
<keyword evidence="2" id="KW-0805">Transcription regulation</keyword>
<dbReference type="EMBL" id="FNUS01000001">
    <property type="protein sequence ID" value="SEF54890.1"/>
    <property type="molecule type" value="Genomic_DNA"/>
</dbReference>
<dbReference type="InterPro" id="IPR036388">
    <property type="entry name" value="WH-like_DNA-bd_sf"/>
</dbReference>
<keyword evidence="3" id="KW-0238">DNA-binding</keyword>
<evidence type="ECO:0000256" key="1">
    <source>
        <dbReference type="ARBA" id="ARBA00011046"/>
    </source>
</evidence>
<dbReference type="Gene3D" id="1.10.10.10">
    <property type="entry name" value="Winged helix-like DNA-binding domain superfamily/Winged helix DNA-binding domain"/>
    <property type="match status" value="1"/>
</dbReference>
<dbReference type="SUPFAM" id="SSF46785">
    <property type="entry name" value="Winged helix' DNA-binding domain"/>
    <property type="match status" value="1"/>
</dbReference>
<dbReference type="InterPro" id="IPR036390">
    <property type="entry name" value="WH_DNA-bd_sf"/>
</dbReference>
<name>A0A1H5SWH1_9FLAO</name>
<keyword evidence="4" id="KW-0804">Transcription</keyword>
<evidence type="ECO:0000256" key="3">
    <source>
        <dbReference type="ARBA" id="ARBA00023125"/>
    </source>
</evidence>
<evidence type="ECO:0000256" key="4">
    <source>
        <dbReference type="ARBA" id="ARBA00023163"/>
    </source>
</evidence>
<keyword evidence="6" id="KW-1185">Reference proteome</keyword>
<dbReference type="RefSeq" id="WP_103912330.1">
    <property type="nucleotide sequence ID" value="NZ_FNUS01000001.1"/>
</dbReference>
<dbReference type="AlphaFoldDB" id="A0A1H5SWH1"/>
<dbReference type="InterPro" id="IPR005650">
    <property type="entry name" value="BlaI_family"/>
</dbReference>
<gene>
    <name evidence="5" type="ORF">SAMN05421847_0288</name>
</gene>
<dbReference type="Pfam" id="PF03965">
    <property type="entry name" value="Penicillinase_R"/>
    <property type="match status" value="1"/>
</dbReference>
<evidence type="ECO:0000313" key="6">
    <source>
        <dbReference type="Proteomes" id="UP000236738"/>
    </source>
</evidence>
<dbReference type="Proteomes" id="UP000236738">
    <property type="component" value="Unassembled WGS sequence"/>
</dbReference>
<dbReference type="GO" id="GO:0045892">
    <property type="term" value="P:negative regulation of DNA-templated transcription"/>
    <property type="evidence" value="ECO:0007669"/>
    <property type="project" value="InterPro"/>
</dbReference>
<protein>
    <submittedName>
        <fullName evidence="5">Predicted transcriptional regulator</fullName>
    </submittedName>
</protein>
<comment type="similarity">
    <text evidence="1">Belongs to the BlaI transcriptional regulatory family.</text>
</comment>
<evidence type="ECO:0000256" key="2">
    <source>
        <dbReference type="ARBA" id="ARBA00023015"/>
    </source>
</evidence>
<accession>A0A1H5SWH1</accession>